<sequence>MPLGRDLPLWGRLENSIGAVLALRHARVAMHHTREGARSSWYADFPKAHEQSLEYRHLITQDGTPLMDRDHYNPLQMRAYQQDDGSSAWKQTLLRTVICLTVINM</sequence>
<gene>
    <name evidence="1" type="ORF">CRV2_00001459</name>
</gene>
<name>A0ACA9TTL4_BIOOC</name>
<proteinExistence type="predicted"/>
<reference evidence="1" key="2">
    <citation type="submission" date="2021-10" db="EMBL/GenBank/DDBJ databases">
        <authorList>
            <person name="Piombo E."/>
        </authorList>
    </citation>
    <scope>NUCLEOTIDE SEQUENCE</scope>
</reference>
<dbReference type="Proteomes" id="UP000836387">
    <property type="component" value="Unassembled WGS sequence"/>
</dbReference>
<evidence type="ECO:0000313" key="2">
    <source>
        <dbReference type="Proteomes" id="UP000836387"/>
    </source>
</evidence>
<evidence type="ECO:0000313" key="1">
    <source>
        <dbReference type="EMBL" id="CAG9944295.1"/>
    </source>
</evidence>
<protein>
    <submittedName>
        <fullName evidence="1">Uncharacterized protein</fullName>
    </submittedName>
</protein>
<reference evidence="1" key="1">
    <citation type="submission" date="2020-04" db="EMBL/GenBank/DDBJ databases">
        <authorList>
            <person name="Broberg M."/>
        </authorList>
    </citation>
    <scope>NUCLEOTIDE SEQUENCE</scope>
</reference>
<organism evidence="1 2">
    <name type="scientific">Clonostachys rosea f. rosea IK726</name>
    <dbReference type="NCBI Taxonomy" id="1349383"/>
    <lineage>
        <taxon>Eukaryota</taxon>
        <taxon>Fungi</taxon>
        <taxon>Dikarya</taxon>
        <taxon>Ascomycota</taxon>
        <taxon>Pezizomycotina</taxon>
        <taxon>Sordariomycetes</taxon>
        <taxon>Hypocreomycetidae</taxon>
        <taxon>Hypocreales</taxon>
        <taxon>Bionectriaceae</taxon>
        <taxon>Clonostachys</taxon>
    </lineage>
</organism>
<keyword evidence="2" id="KW-1185">Reference proteome</keyword>
<comment type="caution">
    <text evidence="1">The sequence shown here is derived from an EMBL/GenBank/DDBJ whole genome shotgun (WGS) entry which is preliminary data.</text>
</comment>
<accession>A0ACA9TTL4</accession>
<dbReference type="EMBL" id="CADEHS020000007">
    <property type="protein sequence ID" value="CAG9944295.1"/>
    <property type="molecule type" value="Genomic_DNA"/>
</dbReference>